<evidence type="ECO:0000256" key="1">
    <source>
        <dbReference type="ARBA" id="ARBA00004555"/>
    </source>
</evidence>
<keyword evidence="5" id="KW-0325">Glycoprotein</keyword>
<protein>
    <recommendedName>
        <fullName evidence="9">FAM20 C-terminal domain-containing protein</fullName>
    </recommendedName>
</protein>
<evidence type="ECO:0000256" key="8">
    <source>
        <dbReference type="PIRSR" id="PIRSR624869-3"/>
    </source>
</evidence>
<feature type="domain" description="FAM20 C-terminal" evidence="9">
    <location>
        <begin position="1"/>
        <end position="179"/>
    </location>
</feature>
<keyword evidence="11" id="KW-1185">Reference proteome</keyword>
<keyword evidence="4" id="KW-1015">Disulfide bond</keyword>
<accession>A0A2T7PXU7</accession>
<keyword evidence="8" id="KW-0464">Manganese</keyword>
<dbReference type="PANTHER" id="PTHR12450:SF22">
    <property type="entry name" value="EXTRACELLULAR SERINE_THREONINE PROTEIN CG31145"/>
    <property type="match status" value="1"/>
</dbReference>
<evidence type="ECO:0000313" key="11">
    <source>
        <dbReference type="Proteomes" id="UP000245119"/>
    </source>
</evidence>
<dbReference type="GO" id="GO:0046872">
    <property type="term" value="F:metal ion binding"/>
    <property type="evidence" value="ECO:0007669"/>
    <property type="project" value="UniProtKB-KW"/>
</dbReference>
<feature type="binding site" evidence="7">
    <location>
        <position position="88"/>
    </location>
    <ligand>
        <name>ATP</name>
        <dbReference type="ChEBI" id="CHEBI:30616"/>
    </ligand>
</feature>
<gene>
    <name evidence="10" type="ORF">C0Q70_00839</name>
</gene>
<evidence type="ECO:0000256" key="7">
    <source>
        <dbReference type="PIRSR" id="PIRSR624869-2"/>
    </source>
</evidence>
<evidence type="ECO:0000259" key="9">
    <source>
        <dbReference type="Pfam" id="PF06702"/>
    </source>
</evidence>
<dbReference type="EMBL" id="PZQS01000001">
    <property type="protein sequence ID" value="PVD38228.1"/>
    <property type="molecule type" value="Genomic_DNA"/>
</dbReference>
<dbReference type="AlphaFoldDB" id="A0A2T7PXU7"/>
<dbReference type="InterPro" id="IPR009581">
    <property type="entry name" value="FAM20_C"/>
</dbReference>
<dbReference type="Pfam" id="PF06702">
    <property type="entry name" value="Fam20C"/>
    <property type="match status" value="1"/>
</dbReference>
<feature type="binding site" evidence="7">
    <location>
        <position position="73"/>
    </location>
    <ligand>
        <name>ATP</name>
        <dbReference type="ChEBI" id="CHEBI:30616"/>
    </ligand>
</feature>
<dbReference type="GO" id="GO:0005524">
    <property type="term" value="F:ATP binding"/>
    <property type="evidence" value="ECO:0007669"/>
    <property type="project" value="UniProtKB-KW"/>
</dbReference>
<proteinExistence type="inferred from homology"/>
<organism evidence="10 11">
    <name type="scientific">Pomacea canaliculata</name>
    <name type="common">Golden apple snail</name>
    <dbReference type="NCBI Taxonomy" id="400727"/>
    <lineage>
        <taxon>Eukaryota</taxon>
        <taxon>Metazoa</taxon>
        <taxon>Spiralia</taxon>
        <taxon>Lophotrochozoa</taxon>
        <taxon>Mollusca</taxon>
        <taxon>Gastropoda</taxon>
        <taxon>Caenogastropoda</taxon>
        <taxon>Architaenioglossa</taxon>
        <taxon>Ampullarioidea</taxon>
        <taxon>Ampullariidae</taxon>
        <taxon>Pomacea</taxon>
    </lineage>
</organism>
<dbReference type="InterPro" id="IPR024869">
    <property type="entry name" value="FAM20"/>
</dbReference>
<keyword evidence="7" id="KW-0547">Nucleotide-binding</keyword>
<comment type="cofactor">
    <cofactor evidence="8">
        <name>Mn(2+)</name>
        <dbReference type="ChEBI" id="CHEBI:29035"/>
    </cofactor>
</comment>
<evidence type="ECO:0000256" key="5">
    <source>
        <dbReference type="ARBA" id="ARBA00023180"/>
    </source>
</evidence>
<feature type="active site" evidence="6">
    <location>
        <position position="68"/>
    </location>
</feature>
<comment type="subcellular location">
    <subcellularLocation>
        <location evidence="1">Golgi apparatus</location>
    </subcellularLocation>
</comment>
<keyword evidence="8" id="KW-0479">Metal-binding</keyword>
<dbReference type="GO" id="GO:0004674">
    <property type="term" value="F:protein serine/threonine kinase activity"/>
    <property type="evidence" value="ECO:0007669"/>
    <property type="project" value="TreeGrafter"/>
</dbReference>
<sequence>MLEASLMSFLPPEKMANRQTWRNPWKRSYSKHRKAYWEVYDDLCEKVKDRTPYDTGVGFWILWTCNLDRHHYETFREFGNDTFLIHLDNGRGFGKSALDEMSCLAPMMQCCSIRMSTLQRLVRLYRGPQRLSAVMRAALLHDAAAPVLLQPHLDALDRRVAKVLRVIADCASSKPIHEVVVDDGVY</sequence>
<dbReference type="STRING" id="400727.A0A2T7PXU7"/>
<comment type="similarity">
    <text evidence="2">Belongs to the FAM20 family.</text>
</comment>
<reference evidence="10 11" key="1">
    <citation type="submission" date="2018-04" db="EMBL/GenBank/DDBJ databases">
        <title>The genome of golden apple snail Pomacea canaliculata provides insight into stress tolerance and invasive adaptation.</title>
        <authorList>
            <person name="Liu C."/>
            <person name="Liu B."/>
            <person name="Ren Y."/>
            <person name="Zhang Y."/>
            <person name="Wang H."/>
            <person name="Li S."/>
            <person name="Jiang F."/>
            <person name="Yin L."/>
            <person name="Zhang G."/>
            <person name="Qian W."/>
            <person name="Fan W."/>
        </authorList>
    </citation>
    <scope>NUCLEOTIDE SEQUENCE [LARGE SCALE GENOMIC DNA]</scope>
    <source>
        <strain evidence="10">SZHN2017</strain>
        <tissue evidence="10">Muscle</tissue>
    </source>
</reference>
<feature type="binding site" evidence="8">
    <location>
        <position position="88"/>
    </location>
    <ligand>
        <name>Mn(2+)</name>
        <dbReference type="ChEBI" id="CHEBI:29035"/>
    </ligand>
</feature>
<comment type="caution">
    <text evidence="10">The sequence shown here is derived from an EMBL/GenBank/DDBJ whole genome shotgun (WGS) entry which is preliminary data.</text>
</comment>
<evidence type="ECO:0000256" key="3">
    <source>
        <dbReference type="ARBA" id="ARBA00023034"/>
    </source>
</evidence>
<dbReference type="PANTHER" id="PTHR12450">
    <property type="entry name" value="DENTIN MATRIX PROTEIN 4 PROTEIN FAM20"/>
    <property type="match status" value="1"/>
</dbReference>
<dbReference type="Proteomes" id="UP000245119">
    <property type="component" value="Linkage Group LG1"/>
</dbReference>
<dbReference type="OrthoDB" id="8583677at2759"/>
<name>A0A2T7PXU7_POMCA</name>
<keyword evidence="7" id="KW-0067">ATP-binding</keyword>
<keyword evidence="3" id="KW-0333">Golgi apparatus</keyword>
<dbReference type="GO" id="GO:0005794">
    <property type="term" value="C:Golgi apparatus"/>
    <property type="evidence" value="ECO:0007669"/>
    <property type="project" value="UniProtKB-SubCell"/>
</dbReference>
<evidence type="ECO:0000256" key="2">
    <source>
        <dbReference type="ARBA" id="ARBA00006557"/>
    </source>
</evidence>
<evidence type="ECO:0000313" key="10">
    <source>
        <dbReference type="EMBL" id="PVD38228.1"/>
    </source>
</evidence>
<evidence type="ECO:0000256" key="4">
    <source>
        <dbReference type="ARBA" id="ARBA00023157"/>
    </source>
</evidence>
<evidence type="ECO:0000256" key="6">
    <source>
        <dbReference type="PIRSR" id="PIRSR624869-1"/>
    </source>
</evidence>